<evidence type="ECO:0000313" key="1">
    <source>
        <dbReference type="EMBL" id="MBI1494542.1"/>
    </source>
</evidence>
<reference evidence="1" key="1">
    <citation type="submission" date="2020-10" db="EMBL/GenBank/DDBJ databases">
        <title>Paenihalocynthiibacter styelae gen. nov., sp. nov., isolated from stalked sea squirt Styela clava.</title>
        <authorList>
            <person name="Kim Y.-O."/>
            <person name="Yoon J.-H."/>
        </authorList>
    </citation>
    <scope>NUCLEOTIDE SEQUENCE</scope>
    <source>
        <strain evidence="1">MYP1-1</strain>
    </source>
</reference>
<dbReference type="RefSeq" id="WP_228849304.1">
    <property type="nucleotide sequence ID" value="NZ_JADCKQ010000010.1"/>
</dbReference>
<comment type="caution">
    <text evidence="1">The sequence shown here is derived from an EMBL/GenBank/DDBJ whole genome shotgun (WGS) entry which is preliminary data.</text>
</comment>
<keyword evidence="2" id="KW-1185">Reference proteome</keyword>
<protein>
    <submittedName>
        <fullName evidence="1">Uncharacterized protein</fullName>
    </submittedName>
</protein>
<dbReference type="EMBL" id="JADCKQ010000010">
    <property type="protein sequence ID" value="MBI1494542.1"/>
    <property type="molecule type" value="Genomic_DNA"/>
</dbReference>
<accession>A0A8J7LWL7</accession>
<proteinExistence type="predicted"/>
<organism evidence="1 2">
    <name type="scientific">Halocynthiibacter styelae</name>
    <dbReference type="NCBI Taxonomy" id="2761955"/>
    <lineage>
        <taxon>Bacteria</taxon>
        <taxon>Pseudomonadati</taxon>
        <taxon>Pseudomonadota</taxon>
        <taxon>Alphaproteobacteria</taxon>
        <taxon>Rhodobacterales</taxon>
        <taxon>Paracoccaceae</taxon>
        <taxon>Halocynthiibacter</taxon>
    </lineage>
</organism>
<gene>
    <name evidence="1" type="ORF">H1D41_12920</name>
</gene>
<dbReference type="Proteomes" id="UP000640583">
    <property type="component" value="Unassembled WGS sequence"/>
</dbReference>
<sequence>MTYSAAQYFGARNLLVNCAEAQTGERILIAHEPSGLGYYDNRVVDCVASAAEGLGMQAICMDVGFDRQARALPAAVKLAVEDADVVVFFARLGDQLRFSEMPEGKRIVVSYALCPDMLGSGFGTVHHDAFLQLKNSVNAAISRANSIHVTCPRGTDFRGQPQLRLESSGDTSIRRFPMSVPTPVPARSFSGRVAMPGFLTGTGSQYYSPYTVELSGQVFAIFEQGRLTQFEGDATSVGIANRHYDHVARELGIERDFVHSWHAGIHPGCGFPGQAHDSYERWSGSGFGNPRLLHFHTCGSYAPGEICWNVIDPTITADGIALWEKGRLRMDNLPDADAMLTTFPCAAKAFAQPDDRIGLSA</sequence>
<dbReference type="AlphaFoldDB" id="A0A8J7LWL7"/>
<evidence type="ECO:0000313" key="2">
    <source>
        <dbReference type="Proteomes" id="UP000640583"/>
    </source>
</evidence>
<name>A0A8J7LWL7_9RHOB</name>